<dbReference type="GO" id="GO:0010133">
    <property type="term" value="P:L-proline catabolic process to L-glutamate"/>
    <property type="evidence" value="ECO:0007669"/>
    <property type="project" value="TreeGrafter"/>
</dbReference>
<keyword evidence="7" id="KW-0411">Iron-sulfur</keyword>
<comment type="catalytic activity">
    <reaction evidence="9">
        <text>L-proline + a quinone = (S)-1-pyrroline-5-carboxylate + a quinol + H(+)</text>
        <dbReference type="Rhea" id="RHEA:23784"/>
        <dbReference type="ChEBI" id="CHEBI:15378"/>
        <dbReference type="ChEBI" id="CHEBI:17388"/>
        <dbReference type="ChEBI" id="CHEBI:24646"/>
        <dbReference type="ChEBI" id="CHEBI:60039"/>
        <dbReference type="ChEBI" id="CHEBI:132124"/>
        <dbReference type="EC" id="1.5.5.2"/>
    </reaction>
</comment>
<accession>A0A2K1QST7</accession>
<dbReference type="OrthoDB" id="5464at2759"/>
<reference evidence="11 12" key="1">
    <citation type="submission" date="2017-06" db="EMBL/GenBank/DDBJ databases">
        <title>Draft genome sequence of a variant of Elsinoe murrayae.</title>
        <authorList>
            <person name="Cheng Q."/>
        </authorList>
    </citation>
    <scope>NUCLEOTIDE SEQUENCE [LARGE SCALE GENOMIC DNA]</scope>
    <source>
        <strain evidence="11 12">CQ-2017a</strain>
    </source>
</reference>
<keyword evidence="3" id="KW-0001">2Fe-2S</keyword>
<comment type="function">
    <text evidence="9">Converts proline to delta-1-pyrroline-5-carboxylate.</text>
</comment>
<protein>
    <recommendedName>
        <fullName evidence="2 9">Proline dehydrogenase</fullName>
        <ecNumber evidence="2 9">1.5.5.2</ecNumber>
    </recommendedName>
</protein>
<dbReference type="Pfam" id="PF01619">
    <property type="entry name" value="Pro_dh"/>
    <property type="match status" value="1"/>
</dbReference>
<dbReference type="Gene3D" id="3.90.380.10">
    <property type="entry name" value="Naphthalene 1,2-dioxygenase Alpha Subunit, Chain A, domain 1"/>
    <property type="match status" value="1"/>
</dbReference>
<sequence>MFKYLGYRGTVSSGNVNPDGQSRYTAPEMYDFERRAIFSCEWQTATSELSIQEPGDWVWYNIAGFNIVIARDRTGSTNAFHNVCRHGAYPVVEGDGRYNTRTLGFDKSKNRPFENHVHVDSKGLIWTSMDSREKPDVSWDLDFLGVEGQERLQPFDFRDYKLNHTYQIDADYNWKIAADNSNECYHCSATPPDIPPFLNLESFDSDLKDGHIQQNVASTQVQEFEGLSVHGFAILHKITTSKSALWNPDRNPVIKAVVKPLIYDHFCAGTHEGEIRQRVAGIRDLGFSGVILAYGKEVVVYDRSKCSNDAIPLVREHDEEIGLWEKGNLETIAMLEDKDFLAVKLTGAGIGVTNTMMHNGELPVQLDRAVDAIANAARQRNCRIIIDSEQQAVQKSIDEWTIRWMRKYNTQGEPLIYNTLQAYLKDSRSKLQHQLSLAQKEGWTLAIKLVRGAYINNDIRERIHDTKQDTDDCYNGIVQDVLKGTLPGFENDFPRMRIFIAGHNQESVDRATSLIETLSLRGELKTLPEFGQLQGMADELGCKLLHWNEQLRGTLPADRRMVEPRVYKYMTWGSVQECMEYLVRRAVENRGAADRMKEDIATMSKELRSRIAGVFW</sequence>
<dbReference type="GO" id="GO:0005739">
    <property type="term" value="C:mitochondrion"/>
    <property type="evidence" value="ECO:0007669"/>
    <property type="project" value="TreeGrafter"/>
</dbReference>
<dbReference type="Gene3D" id="2.102.10.10">
    <property type="entry name" value="Rieske [2Fe-2S] iron-sulphur domain"/>
    <property type="match status" value="1"/>
</dbReference>
<keyword evidence="5 9" id="KW-0560">Oxidoreductase</keyword>
<dbReference type="PANTHER" id="PTHR13914">
    <property type="entry name" value="PROLINE OXIDASE"/>
    <property type="match status" value="1"/>
</dbReference>
<evidence type="ECO:0000256" key="9">
    <source>
        <dbReference type="RuleBase" id="RU364054"/>
    </source>
</evidence>
<name>A0A2K1QST7_9PEZI</name>
<gene>
    <name evidence="11" type="ORF">CAC42_3567</name>
</gene>
<keyword evidence="8 9" id="KW-0642">Proline metabolism</keyword>
<dbReference type="Pfam" id="PF00848">
    <property type="entry name" value="Ring_hydroxyl_A"/>
    <property type="match status" value="1"/>
</dbReference>
<dbReference type="InParanoid" id="A0A2K1QST7"/>
<evidence type="ECO:0000313" key="11">
    <source>
        <dbReference type="EMBL" id="PNS18122.1"/>
    </source>
</evidence>
<dbReference type="AlphaFoldDB" id="A0A2K1QST7"/>
<dbReference type="InterPro" id="IPR015659">
    <property type="entry name" value="Proline_oxidase"/>
</dbReference>
<comment type="caution">
    <text evidence="11">The sequence shown here is derived from an EMBL/GenBank/DDBJ whole genome shotgun (WGS) entry which is preliminary data.</text>
</comment>
<feature type="domain" description="Rieske" evidence="10">
    <location>
        <begin position="44"/>
        <end position="103"/>
    </location>
</feature>
<dbReference type="InterPro" id="IPR015879">
    <property type="entry name" value="Ring_hydroxy_dOase_asu_C_dom"/>
</dbReference>
<dbReference type="InterPro" id="IPR002872">
    <property type="entry name" value="Proline_DH_dom"/>
</dbReference>
<dbReference type="GO" id="GO:0071949">
    <property type="term" value="F:FAD binding"/>
    <property type="evidence" value="ECO:0007669"/>
    <property type="project" value="TreeGrafter"/>
</dbReference>
<evidence type="ECO:0000313" key="12">
    <source>
        <dbReference type="Proteomes" id="UP000243797"/>
    </source>
</evidence>
<dbReference type="Proteomes" id="UP000243797">
    <property type="component" value="Unassembled WGS sequence"/>
</dbReference>
<evidence type="ECO:0000259" key="10">
    <source>
        <dbReference type="PROSITE" id="PS51296"/>
    </source>
</evidence>
<dbReference type="SUPFAM" id="SSF51730">
    <property type="entry name" value="FAD-linked oxidoreductase"/>
    <property type="match status" value="1"/>
</dbReference>
<dbReference type="STRING" id="2082308.A0A2K1QST7"/>
<comment type="similarity">
    <text evidence="1 9">Belongs to the proline oxidase family.</text>
</comment>
<dbReference type="SUPFAM" id="SSF55961">
    <property type="entry name" value="Bet v1-like"/>
    <property type="match status" value="1"/>
</dbReference>
<evidence type="ECO:0000256" key="4">
    <source>
        <dbReference type="ARBA" id="ARBA00022723"/>
    </source>
</evidence>
<evidence type="ECO:0000256" key="3">
    <source>
        <dbReference type="ARBA" id="ARBA00022714"/>
    </source>
</evidence>
<dbReference type="GO" id="GO:0051537">
    <property type="term" value="F:2 iron, 2 sulfur cluster binding"/>
    <property type="evidence" value="ECO:0007669"/>
    <property type="project" value="UniProtKB-KW"/>
</dbReference>
<comment type="cofactor">
    <cofactor evidence="9">
        <name>FAD</name>
        <dbReference type="ChEBI" id="CHEBI:57692"/>
    </cofactor>
</comment>
<keyword evidence="9" id="KW-0285">Flavoprotein</keyword>
<keyword evidence="4" id="KW-0479">Metal-binding</keyword>
<evidence type="ECO:0000256" key="2">
    <source>
        <dbReference type="ARBA" id="ARBA00012695"/>
    </source>
</evidence>
<dbReference type="EMBL" id="NKHZ01000045">
    <property type="protein sequence ID" value="PNS18122.1"/>
    <property type="molecule type" value="Genomic_DNA"/>
</dbReference>
<evidence type="ECO:0000256" key="5">
    <source>
        <dbReference type="ARBA" id="ARBA00023002"/>
    </source>
</evidence>
<evidence type="ECO:0000256" key="7">
    <source>
        <dbReference type="ARBA" id="ARBA00023014"/>
    </source>
</evidence>
<evidence type="ECO:0000256" key="8">
    <source>
        <dbReference type="ARBA" id="ARBA00023062"/>
    </source>
</evidence>
<dbReference type="PROSITE" id="PS51296">
    <property type="entry name" value="RIESKE"/>
    <property type="match status" value="1"/>
</dbReference>
<dbReference type="InterPro" id="IPR017941">
    <property type="entry name" value="Rieske_2Fe-2S"/>
</dbReference>
<dbReference type="GO" id="GO:0004657">
    <property type="term" value="F:proline dehydrogenase activity"/>
    <property type="evidence" value="ECO:0007669"/>
    <property type="project" value="UniProtKB-EC"/>
</dbReference>
<evidence type="ECO:0000256" key="1">
    <source>
        <dbReference type="ARBA" id="ARBA00005869"/>
    </source>
</evidence>
<organism evidence="11 12">
    <name type="scientific">Sphaceloma murrayae</name>
    <dbReference type="NCBI Taxonomy" id="2082308"/>
    <lineage>
        <taxon>Eukaryota</taxon>
        <taxon>Fungi</taxon>
        <taxon>Dikarya</taxon>
        <taxon>Ascomycota</taxon>
        <taxon>Pezizomycotina</taxon>
        <taxon>Dothideomycetes</taxon>
        <taxon>Dothideomycetidae</taxon>
        <taxon>Myriangiales</taxon>
        <taxon>Elsinoaceae</taxon>
        <taxon>Sphaceloma</taxon>
    </lineage>
</organism>
<dbReference type="GO" id="GO:0005506">
    <property type="term" value="F:iron ion binding"/>
    <property type="evidence" value="ECO:0007669"/>
    <property type="project" value="InterPro"/>
</dbReference>
<evidence type="ECO:0000256" key="6">
    <source>
        <dbReference type="ARBA" id="ARBA00023004"/>
    </source>
</evidence>
<dbReference type="SUPFAM" id="SSF50022">
    <property type="entry name" value="ISP domain"/>
    <property type="match status" value="1"/>
</dbReference>
<dbReference type="InterPro" id="IPR029041">
    <property type="entry name" value="FAD-linked_oxidoreductase-like"/>
</dbReference>
<keyword evidence="12" id="KW-1185">Reference proteome</keyword>
<proteinExistence type="inferred from homology"/>
<dbReference type="Gene3D" id="3.20.20.220">
    <property type="match status" value="1"/>
</dbReference>
<dbReference type="InterPro" id="IPR036922">
    <property type="entry name" value="Rieske_2Fe-2S_sf"/>
</dbReference>
<dbReference type="EC" id="1.5.5.2" evidence="2 9"/>
<keyword evidence="6" id="KW-0408">Iron</keyword>
<dbReference type="PANTHER" id="PTHR13914:SF0">
    <property type="entry name" value="PROLINE DEHYDROGENASE 1, MITOCHONDRIAL"/>
    <property type="match status" value="1"/>
</dbReference>
<keyword evidence="9" id="KW-0274">FAD</keyword>